<dbReference type="GeneID" id="9097806"/>
<reference evidence="1 2" key="1">
    <citation type="journal article" date="2011" name="PLoS Genet.">
        <title>Comparative genomic analysis of human fungal pathogens causing paracoccidioidomycosis.</title>
        <authorList>
            <person name="Desjardins C.A."/>
            <person name="Champion M.D."/>
            <person name="Holder J.W."/>
            <person name="Muszewska A."/>
            <person name="Goldberg J."/>
            <person name="Bailao A.M."/>
            <person name="Brigido M.M."/>
            <person name="Ferreira M.E."/>
            <person name="Garcia A.M."/>
            <person name="Grynberg M."/>
            <person name="Gujja S."/>
            <person name="Heiman D.I."/>
            <person name="Henn M.R."/>
            <person name="Kodira C.D."/>
            <person name="Leon-Narvaez H."/>
            <person name="Longo L.V."/>
            <person name="Ma L.J."/>
            <person name="Malavazi I."/>
            <person name="Matsuo A.L."/>
            <person name="Morais F.V."/>
            <person name="Pereira M."/>
            <person name="Rodriguez-Brito S."/>
            <person name="Sakthikumar S."/>
            <person name="Salem-Izacc S.M."/>
            <person name="Sykes S.M."/>
            <person name="Teixeira M.M."/>
            <person name="Vallejo M.C."/>
            <person name="Walter M.E."/>
            <person name="Yandava C."/>
            <person name="Young S."/>
            <person name="Zeng Q."/>
            <person name="Zucker J."/>
            <person name="Felipe M.S."/>
            <person name="Goldman G.H."/>
            <person name="Haas B.J."/>
            <person name="McEwen J.G."/>
            <person name="Nino-Vega G."/>
            <person name="Puccia R."/>
            <person name="San-Blas G."/>
            <person name="Soares C.M."/>
            <person name="Birren B.W."/>
            <person name="Cuomo C.A."/>
        </authorList>
    </citation>
    <scope>NUCLEOTIDE SEQUENCE [LARGE SCALE GENOMIC DNA]</scope>
    <source>
        <strain evidence="2">ATCC MYA-826 / Pb01</strain>
    </source>
</reference>
<feature type="non-terminal residue" evidence="1">
    <location>
        <position position="1"/>
    </location>
</feature>
<dbReference type="EMBL" id="KN293999">
    <property type="protein sequence ID" value="EEH41691.2"/>
    <property type="molecule type" value="Genomic_DNA"/>
</dbReference>
<dbReference type="VEuPathDB" id="FungiDB:PAAG_03254"/>
<dbReference type="HOGENOM" id="CLU_1067738_0_0_1"/>
<name>C1GXX1_PARBA</name>
<dbReference type="RefSeq" id="XP_002794709.2">
    <property type="nucleotide sequence ID" value="XM_002794663.2"/>
</dbReference>
<keyword evidence="2" id="KW-1185">Reference proteome</keyword>
<organism evidence="1 2">
    <name type="scientific">Paracoccidioides lutzii (strain ATCC MYA-826 / Pb01)</name>
    <name type="common">Paracoccidioides brasiliensis</name>
    <dbReference type="NCBI Taxonomy" id="502779"/>
    <lineage>
        <taxon>Eukaryota</taxon>
        <taxon>Fungi</taxon>
        <taxon>Dikarya</taxon>
        <taxon>Ascomycota</taxon>
        <taxon>Pezizomycotina</taxon>
        <taxon>Eurotiomycetes</taxon>
        <taxon>Eurotiomycetidae</taxon>
        <taxon>Onygenales</taxon>
        <taxon>Ajellomycetaceae</taxon>
        <taxon>Paracoccidioides</taxon>
    </lineage>
</organism>
<dbReference type="KEGG" id="pbl:PAAG_03254"/>
<proteinExistence type="predicted"/>
<gene>
    <name evidence="1" type="ORF">PAAG_03254</name>
</gene>
<dbReference type="eggNOG" id="ENOG502RQZC">
    <property type="taxonomic scope" value="Eukaryota"/>
</dbReference>
<dbReference type="Proteomes" id="UP000002059">
    <property type="component" value="Partially assembled WGS sequence"/>
</dbReference>
<accession>C1GXX1</accession>
<sequence length="261" mass="29759">APNDGQDAISSCILAQLTFYRRSPARAQARILVQVQPCDLRLQPPDQLQSGGMPRPRLLISLCITFHEPLDPCFSMDQKSFKESIPTYHTGGSVGGSFSTRLKNLEETLGTWQKYFKTIFSIQIAKPLTMKQEFDIAGKYDVDPLEKFAKLSFPGKDICPPIDDFCFVISKLYSSDRPGHSEFRNIVGHISLRHMKDLVQGRNFVRVLDDVAGFGKYLLLLLIKEHKVAYFRAICRSCRARPLLPAQPFCPCYGERFWYRD</sequence>
<dbReference type="OrthoDB" id="6359816at2759"/>
<evidence type="ECO:0000313" key="2">
    <source>
        <dbReference type="Proteomes" id="UP000002059"/>
    </source>
</evidence>
<dbReference type="AlphaFoldDB" id="C1GXX1"/>
<protein>
    <submittedName>
        <fullName evidence="1">Uncharacterized protein</fullName>
    </submittedName>
</protein>
<evidence type="ECO:0000313" key="1">
    <source>
        <dbReference type="EMBL" id="EEH41691.2"/>
    </source>
</evidence>